<dbReference type="SUPFAM" id="SSF55326">
    <property type="entry name" value="PurM N-terminal domain-like"/>
    <property type="match status" value="2"/>
</dbReference>
<dbReference type="InterPro" id="IPR041609">
    <property type="entry name" value="PurL_linker"/>
</dbReference>
<name>A0A380JBH9_STRDO</name>
<evidence type="ECO:0000259" key="7">
    <source>
        <dbReference type="Pfam" id="PF02769"/>
    </source>
</evidence>
<gene>
    <name evidence="9" type="primary">purL</name>
    <name evidence="9" type="ORF">NCTC11391_00432</name>
</gene>
<evidence type="ECO:0000313" key="10">
    <source>
        <dbReference type="Proteomes" id="UP000254082"/>
    </source>
</evidence>
<dbReference type="RefSeq" id="WP_115324837.1">
    <property type="nucleotide sequence ID" value="NZ_UHFA01000002.1"/>
</dbReference>
<dbReference type="GO" id="GO:0046872">
    <property type="term" value="F:metal ion binding"/>
    <property type="evidence" value="ECO:0007669"/>
    <property type="project" value="UniProtKB-KW"/>
</dbReference>
<keyword evidence="10" id="KW-1185">Reference proteome</keyword>
<dbReference type="InterPro" id="IPR010141">
    <property type="entry name" value="FGAM_synthase"/>
</dbReference>
<dbReference type="Pfam" id="PF13507">
    <property type="entry name" value="GATase_5"/>
    <property type="match status" value="1"/>
</dbReference>
<accession>A0A380JBH9</accession>
<keyword evidence="5" id="KW-0067">ATP-binding</keyword>
<dbReference type="GO" id="GO:0006164">
    <property type="term" value="P:purine nucleotide biosynthetic process"/>
    <property type="evidence" value="ECO:0007669"/>
    <property type="project" value="UniProtKB-KW"/>
</dbReference>
<dbReference type="FunFam" id="3.30.1330.10:FF:000013">
    <property type="entry name" value="Phosphoribosylformylglycinamidine synthase"/>
    <property type="match status" value="1"/>
</dbReference>
<dbReference type="EMBL" id="UHFA01000002">
    <property type="protein sequence ID" value="SUN35428.1"/>
    <property type="molecule type" value="Genomic_DNA"/>
</dbReference>
<dbReference type="Gene3D" id="3.40.50.880">
    <property type="match status" value="1"/>
</dbReference>
<evidence type="ECO:0000256" key="1">
    <source>
        <dbReference type="ARBA" id="ARBA00022598"/>
    </source>
</evidence>
<dbReference type="PANTHER" id="PTHR10099">
    <property type="entry name" value="PHOSPHORIBOSYLFORMYLGLYCINAMIDINE SYNTHASE"/>
    <property type="match status" value="1"/>
</dbReference>
<dbReference type="SMART" id="SM01211">
    <property type="entry name" value="GATase_5"/>
    <property type="match status" value="1"/>
</dbReference>
<dbReference type="CDD" id="cd02203">
    <property type="entry name" value="PurL_repeat1"/>
    <property type="match status" value="1"/>
</dbReference>
<evidence type="ECO:0000259" key="8">
    <source>
        <dbReference type="Pfam" id="PF18072"/>
    </source>
</evidence>
<dbReference type="PANTHER" id="PTHR10099:SF1">
    <property type="entry name" value="PHOSPHORIBOSYLFORMYLGLYCINAMIDINE SYNTHASE"/>
    <property type="match status" value="1"/>
</dbReference>
<dbReference type="InterPro" id="IPR036676">
    <property type="entry name" value="PurM-like_C_sf"/>
</dbReference>
<feature type="domain" description="PurM-like C-terminal" evidence="7">
    <location>
        <begin position="439"/>
        <end position="591"/>
    </location>
</feature>
<keyword evidence="2" id="KW-0479">Metal-binding</keyword>
<dbReference type="FunFam" id="3.90.650.10:FF:000020">
    <property type="entry name" value="Phosphoribosylformylglycinamidine synthase"/>
    <property type="match status" value="1"/>
</dbReference>
<dbReference type="SUPFAM" id="SSF56042">
    <property type="entry name" value="PurM C-terminal domain-like"/>
    <property type="match status" value="2"/>
</dbReference>
<dbReference type="Proteomes" id="UP000254082">
    <property type="component" value="Unassembled WGS sequence"/>
</dbReference>
<dbReference type="OrthoDB" id="9804441at2"/>
<dbReference type="Pfam" id="PF18072">
    <property type="entry name" value="FGAR-AT_linker"/>
    <property type="match status" value="1"/>
</dbReference>
<dbReference type="CDD" id="cd01740">
    <property type="entry name" value="GATase1_FGAR_AT"/>
    <property type="match status" value="1"/>
</dbReference>
<evidence type="ECO:0000256" key="3">
    <source>
        <dbReference type="ARBA" id="ARBA00022741"/>
    </source>
</evidence>
<evidence type="ECO:0000313" key="9">
    <source>
        <dbReference type="EMBL" id="SUN35428.1"/>
    </source>
</evidence>
<sequence length="1241" mass="135483">MDKRIFVEKKADFQVKATSLVKELTHNLQLSSLKTLRLVQVYDVFNLPADLLEKAQAHIFSERVTDQVLDQADLNKDLQASAFFAIEALPGQFDQRAASAKEALLLLGGGSDVEVNTAQLYLVNQDIAADELEALKTYLLNPVDSRFKDISQPLAPQAFANSDKTIPNLDFFATYSAEDFKAYKAQEGLAMEVDDLVFIQDYFKKLGRVPTETELKVLDTYWSDHCRHTTFETELRNLDFSQSKFQEQLQATYDKYLAMRQELGREDKPQTLMDMATIFGRYERANGRLDDMEVSDEINACSVEIEVDVNGVKEPWLLMFKNETHNHPTEIEPFGGAATCIGGAIRDPLSGRSYVYQAMRISGAGDITTPIAETRAGKLPQQVISKTAAHGYSSYGNQIGLATTYVKEYFHPGFVAKRMELGAVVGAAPKENVVREKPEPGDVVILLGGKTGRDGVGGATGSSKVQTVESVETAGAEVQKGNALEERKIQRLFRKKEVTRLIKKSNDFGAGGVCVAIGELADGLEIDLDKVPLKYAGLNGTEIAISESQERMAVVVRPEDVDNFIAQAAKENIQAVLVATVTDKPNLVMTWNGETIVDIERSFLDTNGVRVVVDAKVVDKDLDLPEVRRTSPASLEADTLAVLSDLNHTSQKGLQTIFDSSVGRSTVNHPLGGRYQVTPTESSVQKLPVEHGVTKTASVMAQGYNPYLAEWSPYHGAGYAVIEATARLVATGADWSKARFSYQEYFERMDKQAERFGQPLAALLGSIEAQTQLGLPSIGGKDSMSGTFEELTVPPTLVAFGVTTANSDAVLSPEFKAAGENIYYLPGQALSQTIDFDLIKGNFEKFADLQKQYRITAASAVKYGGLMESLALMTFGNHIGVDVQVDNLDTSLTGQLGGFVFSSPDEIDGFVKLGQTNSDFRLLVNDVNLSGEKLLAAFEGKLEEVYPTEFKQAEELQGVPAVLTDFVKTAKTQVDKPLVYIPVFPGTNSEYDSAKAFEAAGAQVELVPFVTLDAAAIAASVDTMVDKIDKANIIFFAGGFSAADEPDGSAKFIVNILLNQKVRRAIDAFIDRGGLIIGICNGFQALVKSGLLPYGNFEEAGETSPTLFYNDANQHVAKMVETRVANTNSPWLAGIEVGDIHAIPVSHGEGKFVVSGQEFKELRDNGQIWSQYVDFDGQPSMDSKYNPNGSSHAIEGITSKNGQIIGKMGHSERWEAGLFQNIPGNKDQKLFESAVRYFTGK</sequence>
<evidence type="ECO:0000256" key="4">
    <source>
        <dbReference type="ARBA" id="ARBA00022755"/>
    </source>
</evidence>
<dbReference type="CDD" id="cd02204">
    <property type="entry name" value="PurL_repeat2"/>
    <property type="match status" value="1"/>
</dbReference>
<dbReference type="GO" id="GO:0005524">
    <property type="term" value="F:ATP binding"/>
    <property type="evidence" value="ECO:0007669"/>
    <property type="project" value="UniProtKB-KW"/>
</dbReference>
<proteinExistence type="predicted"/>
<dbReference type="FunFam" id="3.30.1330.10:FF:000019">
    <property type="entry name" value="Phosphoribosylformylglycinamidine synthase"/>
    <property type="match status" value="1"/>
</dbReference>
<dbReference type="AlphaFoldDB" id="A0A380JBH9"/>
<evidence type="ECO:0000256" key="5">
    <source>
        <dbReference type="ARBA" id="ARBA00022840"/>
    </source>
</evidence>
<dbReference type="Gene3D" id="3.30.1330.10">
    <property type="entry name" value="PurM-like, N-terminal domain"/>
    <property type="match status" value="2"/>
</dbReference>
<keyword evidence="6" id="KW-0460">Magnesium</keyword>
<dbReference type="InterPro" id="IPR029062">
    <property type="entry name" value="Class_I_gatase-like"/>
</dbReference>
<reference evidence="9 10" key="1">
    <citation type="submission" date="2018-06" db="EMBL/GenBank/DDBJ databases">
        <authorList>
            <consortium name="Pathogen Informatics"/>
            <person name="Doyle S."/>
        </authorList>
    </citation>
    <scope>NUCLEOTIDE SEQUENCE [LARGE SCALE GENOMIC DNA]</scope>
    <source>
        <strain evidence="10">NCTC 11391</strain>
    </source>
</reference>
<keyword evidence="3" id="KW-0547">Nucleotide-binding</keyword>
<dbReference type="EC" id="6.3.5.3" evidence="9"/>
<keyword evidence="4" id="KW-0658">Purine biosynthesis</keyword>
<evidence type="ECO:0000256" key="6">
    <source>
        <dbReference type="ARBA" id="ARBA00022842"/>
    </source>
</evidence>
<keyword evidence="1 9" id="KW-0436">Ligase</keyword>
<dbReference type="GO" id="GO:0004642">
    <property type="term" value="F:phosphoribosylformylglycinamidine synthase activity"/>
    <property type="evidence" value="ECO:0007669"/>
    <property type="project" value="UniProtKB-EC"/>
</dbReference>
<dbReference type="NCBIfam" id="TIGR01857">
    <property type="entry name" value="FGAM-synthase"/>
    <property type="match status" value="1"/>
</dbReference>
<dbReference type="SUPFAM" id="SSF52317">
    <property type="entry name" value="Class I glutamine amidotransferase-like"/>
    <property type="match status" value="1"/>
</dbReference>
<organism evidence="9 10">
    <name type="scientific">Streptococcus downei MFe28</name>
    <dbReference type="NCBI Taxonomy" id="764290"/>
    <lineage>
        <taxon>Bacteria</taxon>
        <taxon>Bacillati</taxon>
        <taxon>Bacillota</taxon>
        <taxon>Bacilli</taxon>
        <taxon>Lactobacillales</taxon>
        <taxon>Streptococcaceae</taxon>
        <taxon>Streptococcus</taxon>
    </lineage>
</organism>
<protein>
    <submittedName>
        <fullName evidence="9">Phosphoribosylformylglycinamidine synthase</fullName>
        <ecNumber evidence="9">6.3.5.3</ecNumber>
    </submittedName>
</protein>
<dbReference type="Gene3D" id="3.90.650.10">
    <property type="entry name" value="PurM-like C-terminal domain"/>
    <property type="match status" value="1"/>
</dbReference>
<dbReference type="FunFam" id="3.40.50.880:FF:000070">
    <property type="entry name" value="Phosphoribosylformylglycinamidine synthase"/>
    <property type="match status" value="1"/>
</dbReference>
<dbReference type="InterPro" id="IPR036921">
    <property type="entry name" value="PurM-like_N_sf"/>
</dbReference>
<dbReference type="InterPro" id="IPR010918">
    <property type="entry name" value="PurM-like_C_dom"/>
</dbReference>
<dbReference type="GO" id="GO:0005737">
    <property type="term" value="C:cytoplasm"/>
    <property type="evidence" value="ECO:0007669"/>
    <property type="project" value="TreeGrafter"/>
</dbReference>
<evidence type="ECO:0000256" key="2">
    <source>
        <dbReference type="ARBA" id="ARBA00022723"/>
    </source>
</evidence>
<dbReference type="Pfam" id="PF02769">
    <property type="entry name" value="AIRS_C"/>
    <property type="match status" value="1"/>
</dbReference>
<feature type="domain" description="Phosphoribosylformylglycinamidine synthase linker" evidence="8">
    <location>
        <begin position="181"/>
        <end position="228"/>
    </location>
</feature>